<dbReference type="Gene3D" id="3.30.70.1070">
    <property type="entry name" value="Sporulation related repeat"/>
    <property type="match status" value="1"/>
</dbReference>
<dbReference type="InterPro" id="IPR036908">
    <property type="entry name" value="RlpA-like_sf"/>
</dbReference>
<keyword evidence="1" id="KW-1003">Cell membrane</keyword>
<dbReference type="PANTHER" id="PTHR34183">
    <property type="entry name" value="ENDOLYTIC PEPTIDOGLYCAN TRANSGLYCOSYLASE RLPA"/>
    <property type="match status" value="1"/>
</dbReference>
<gene>
    <name evidence="1" type="primary">rlpA</name>
    <name evidence="5" type="ORF">Rmf_25270</name>
</gene>
<feature type="region of interest" description="Disordered" evidence="2">
    <location>
        <begin position="163"/>
        <end position="195"/>
    </location>
</feature>
<comment type="function">
    <text evidence="1">Lytic transglycosylase with a strong preference for naked glycan strands that lack stem peptides.</text>
</comment>
<dbReference type="Gene3D" id="2.40.40.10">
    <property type="entry name" value="RlpA-like domain"/>
    <property type="match status" value="1"/>
</dbReference>
<evidence type="ECO:0000256" key="2">
    <source>
        <dbReference type="SAM" id="MobiDB-lite"/>
    </source>
</evidence>
<evidence type="ECO:0000259" key="4">
    <source>
        <dbReference type="PROSITE" id="PS51724"/>
    </source>
</evidence>
<dbReference type="InterPro" id="IPR009009">
    <property type="entry name" value="RlpA-like_DPBB"/>
</dbReference>
<comment type="subcellular location">
    <subcellularLocation>
        <location evidence="1">Cell membrane</location>
        <topology evidence="1">Lipid-anchor</topology>
    </subcellularLocation>
</comment>
<dbReference type="EC" id="4.2.2.-" evidence="1"/>
<dbReference type="PROSITE" id="PS51257">
    <property type="entry name" value="PROKAR_LIPOPROTEIN"/>
    <property type="match status" value="1"/>
</dbReference>
<reference evidence="5 6" key="1">
    <citation type="journal article" date="2016" name="Microbes Environ.">
        <title>Phylogenetically diverse aerobic anoxygenic phototrophic bacteria isolated from epilithic biofilms in Tama river, Japan.</title>
        <authorList>
            <person name="Hirose S."/>
            <person name="Matsuura K."/>
            <person name="Haruta S."/>
        </authorList>
    </citation>
    <scope>NUCLEOTIDE SEQUENCE [LARGE SCALE GENOMIC DNA]</scope>
    <source>
        <strain evidence="5 6">S08</strain>
    </source>
</reference>
<dbReference type="Pfam" id="PF03330">
    <property type="entry name" value="DPBB_1"/>
    <property type="match status" value="1"/>
</dbReference>
<feature type="domain" description="SPOR" evidence="4">
    <location>
        <begin position="214"/>
        <end position="289"/>
    </location>
</feature>
<keyword evidence="1" id="KW-0449">Lipoprotein</keyword>
<dbReference type="RefSeq" id="WP_244459792.1">
    <property type="nucleotide sequence ID" value="NZ_AP025637.1"/>
</dbReference>
<dbReference type="PANTHER" id="PTHR34183:SF1">
    <property type="entry name" value="ENDOLYTIC PEPTIDOGLYCAN TRANSGLYCOSYLASE RLPA"/>
    <property type="match status" value="1"/>
</dbReference>
<accession>A0ABN6P1S0</accession>
<dbReference type="PROSITE" id="PS51724">
    <property type="entry name" value="SPOR"/>
    <property type="match status" value="1"/>
</dbReference>
<keyword evidence="1" id="KW-0564">Palmitate</keyword>
<feature type="chain" id="PRO_5045043611" description="Endolytic peptidoglycan transglycosylase RlpA" evidence="3">
    <location>
        <begin position="23"/>
        <end position="289"/>
    </location>
</feature>
<keyword evidence="6" id="KW-1185">Reference proteome</keyword>
<evidence type="ECO:0000313" key="6">
    <source>
        <dbReference type="Proteomes" id="UP000831327"/>
    </source>
</evidence>
<dbReference type="EMBL" id="AP025637">
    <property type="protein sequence ID" value="BDG72598.1"/>
    <property type="molecule type" value="Genomic_DNA"/>
</dbReference>
<dbReference type="SUPFAM" id="SSF110997">
    <property type="entry name" value="Sporulation related repeat"/>
    <property type="match status" value="1"/>
</dbReference>
<name>A0ABN6P1S0_9PROT</name>
<evidence type="ECO:0000256" key="1">
    <source>
        <dbReference type="HAMAP-Rule" id="MF_02071"/>
    </source>
</evidence>
<keyword evidence="1" id="KW-0472">Membrane</keyword>
<feature type="signal peptide" evidence="3">
    <location>
        <begin position="1"/>
        <end position="22"/>
    </location>
</feature>
<proteinExistence type="inferred from homology"/>
<evidence type="ECO:0000313" key="5">
    <source>
        <dbReference type="EMBL" id="BDG72598.1"/>
    </source>
</evidence>
<dbReference type="InterPro" id="IPR007730">
    <property type="entry name" value="SPOR-like_dom"/>
</dbReference>
<dbReference type="HAMAP" id="MF_02071">
    <property type="entry name" value="RlpA"/>
    <property type="match status" value="1"/>
</dbReference>
<sequence length="289" mass="29711">MTRIALLLLALLGGCATPPARYVVGDPYRMGGTWSYPREDFSSVETGLATRHAVPGWNARTANGEAWSDSRALAAHRTLQLPAVVAVTNLQNGRTLLVRVNDRGPVNPGRVIGLSDRAATLLGIPAGGVAQVRVAVDQERSRALAESAPAAERPPLPIEAAPRAAVAAESLDAPPGARSAAPARAPAPAGAPAAMPVAAPPRDIPLPETVAQDAPRPGRILVEAGTLSRPEAAARLAARVPGARVEAFGPARDQQFRVRAGPFDTVAAADAALERTLAAGVSGARILVD</sequence>
<dbReference type="Pfam" id="PF05036">
    <property type="entry name" value="SPOR"/>
    <property type="match status" value="1"/>
</dbReference>
<evidence type="ECO:0000256" key="3">
    <source>
        <dbReference type="SAM" id="SignalP"/>
    </source>
</evidence>
<comment type="similarity">
    <text evidence="1">Belongs to the RlpA family.</text>
</comment>
<organism evidence="5 6">
    <name type="scientific">Roseomonas fluvialis</name>
    <dbReference type="NCBI Taxonomy" id="1750527"/>
    <lineage>
        <taxon>Bacteria</taxon>
        <taxon>Pseudomonadati</taxon>
        <taxon>Pseudomonadota</taxon>
        <taxon>Alphaproteobacteria</taxon>
        <taxon>Acetobacterales</taxon>
        <taxon>Roseomonadaceae</taxon>
        <taxon>Roseomonas</taxon>
    </lineage>
</organism>
<dbReference type="InterPro" id="IPR036680">
    <property type="entry name" value="SPOR-like_sf"/>
</dbReference>
<keyword evidence="1" id="KW-0456">Lyase</keyword>
<keyword evidence="3" id="KW-0732">Signal</keyword>
<dbReference type="CDD" id="cd22268">
    <property type="entry name" value="DPBB_RlpA-like"/>
    <property type="match status" value="1"/>
</dbReference>
<protein>
    <recommendedName>
        <fullName evidence="1">Endolytic peptidoglycan transglycosylase RlpA</fullName>
        <ecNumber evidence="1">4.2.2.-</ecNumber>
    </recommendedName>
</protein>
<dbReference type="InterPro" id="IPR034718">
    <property type="entry name" value="RlpA"/>
</dbReference>
<dbReference type="Proteomes" id="UP000831327">
    <property type="component" value="Chromosome"/>
</dbReference>
<keyword evidence="1" id="KW-0961">Cell wall biogenesis/degradation</keyword>